<dbReference type="InterPro" id="IPR023801">
    <property type="entry name" value="His_deacetylse_dom"/>
</dbReference>
<proteinExistence type="inferred from homology"/>
<dbReference type="PANTHER" id="PTHR10625">
    <property type="entry name" value="HISTONE DEACETYLASE HDAC1-RELATED"/>
    <property type="match status" value="1"/>
</dbReference>
<dbReference type="CDD" id="cd09992">
    <property type="entry name" value="HDAC_classII"/>
    <property type="match status" value="1"/>
</dbReference>
<dbReference type="InterPro" id="IPR000286">
    <property type="entry name" value="HDACs"/>
</dbReference>
<feature type="domain" description="Histone deacetylase" evidence="2">
    <location>
        <begin position="22"/>
        <end position="310"/>
    </location>
</feature>
<keyword evidence="4" id="KW-1185">Reference proteome</keyword>
<dbReference type="KEGG" id="dsf:UWK_00953"/>
<sequence length="342" mass="38836">MNKLGLVFDNRYLHHSISNPTPENPDRLRSLYLKLQQKLTDDCFSHIRPREATDAEITVAHSPFYMEQLREHAIKADPYSYDKDTYLMEESLPTARLAAGGCFALANRIMEGDIDYGFGLIRPPGHHATPGRGMGFCIFNNVALTAEYLRNTYGLRRILILDFDVHHANGTQEIFYETDEVMVCSIHQKGIFPFTGEREEVGSRLGEGFTINMPVHAQFGDSEYTYILGRTLQGLVEQYLPQFILVSAGFDSHKDDNISGTNLSTQWFATITHILRRHAADSCDNRLLFILEGGYNPVSLEESIFATIDALLQNNFDRPGFLPVPRADKLLDGHPMRQFWTI</sequence>
<organism evidence="3 4">
    <name type="scientific">Desulfocapsa sulfexigens (strain DSM 10523 / SB164P1)</name>
    <dbReference type="NCBI Taxonomy" id="1167006"/>
    <lineage>
        <taxon>Bacteria</taxon>
        <taxon>Pseudomonadati</taxon>
        <taxon>Thermodesulfobacteriota</taxon>
        <taxon>Desulfobulbia</taxon>
        <taxon>Desulfobulbales</taxon>
        <taxon>Desulfocapsaceae</taxon>
        <taxon>Desulfocapsa</taxon>
    </lineage>
</organism>
<dbReference type="AlphaFoldDB" id="M1P766"/>
<dbReference type="EMBL" id="CP003985">
    <property type="protein sequence ID" value="AGF77527.1"/>
    <property type="molecule type" value="Genomic_DNA"/>
</dbReference>
<dbReference type="Gene3D" id="3.40.800.20">
    <property type="entry name" value="Histone deacetylase domain"/>
    <property type="match status" value="1"/>
</dbReference>
<reference evidence="4" key="1">
    <citation type="journal article" date="2013" name="Stand. Genomic Sci.">
        <title>Complete genome sequence of Desulfocapsa sulfexigens, a marine deltaproteobacterium specialized in disproportionating inorganic sulfur compounds.</title>
        <authorList>
            <person name="Finster K.W."/>
            <person name="Kjeldsen K.U."/>
            <person name="Kube M."/>
            <person name="Reinhardt R."/>
            <person name="Mussmann M."/>
            <person name="Amann R."/>
            <person name="Schreiber L."/>
        </authorList>
    </citation>
    <scope>NUCLEOTIDE SEQUENCE [LARGE SCALE GENOMIC DNA]</scope>
    <source>
        <strain evidence="4">DSM 10523 / SB164P1</strain>
    </source>
</reference>
<dbReference type="Pfam" id="PF00850">
    <property type="entry name" value="Hist_deacetyl"/>
    <property type="match status" value="1"/>
</dbReference>
<dbReference type="HOGENOM" id="CLU_007727_8_2_7"/>
<dbReference type="eggNOG" id="COG0123">
    <property type="taxonomic scope" value="Bacteria"/>
</dbReference>
<evidence type="ECO:0000313" key="3">
    <source>
        <dbReference type="EMBL" id="AGF77527.1"/>
    </source>
</evidence>
<dbReference type="InterPro" id="IPR023696">
    <property type="entry name" value="Ureohydrolase_dom_sf"/>
</dbReference>
<dbReference type="GO" id="GO:0040029">
    <property type="term" value="P:epigenetic regulation of gene expression"/>
    <property type="evidence" value="ECO:0007669"/>
    <property type="project" value="TreeGrafter"/>
</dbReference>
<evidence type="ECO:0000256" key="1">
    <source>
        <dbReference type="ARBA" id="ARBA00005947"/>
    </source>
</evidence>
<dbReference type="RefSeq" id="WP_015403223.1">
    <property type="nucleotide sequence ID" value="NC_020304.1"/>
</dbReference>
<dbReference type="OrthoDB" id="9808367at2"/>
<dbReference type="GO" id="GO:0004407">
    <property type="term" value="F:histone deacetylase activity"/>
    <property type="evidence" value="ECO:0007669"/>
    <property type="project" value="TreeGrafter"/>
</dbReference>
<evidence type="ECO:0000259" key="2">
    <source>
        <dbReference type="Pfam" id="PF00850"/>
    </source>
</evidence>
<accession>M1P766</accession>
<dbReference type="SUPFAM" id="SSF52768">
    <property type="entry name" value="Arginase/deacetylase"/>
    <property type="match status" value="1"/>
</dbReference>
<dbReference type="PRINTS" id="PR01270">
    <property type="entry name" value="HDASUPER"/>
</dbReference>
<gene>
    <name evidence="3" type="ordered locus">UWK_00953</name>
</gene>
<comment type="similarity">
    <text evidence="1">Belongs to the histone deacetylase family.</text>
</comment>
<dbReference type="PANTHER" id="PTHR10625:SF10">
    <property type="entry name" value="HISTONE DEACETYLASE HDAC1"/>
    <property type="match status" value="1"/>
</dbReference>
<name>M1P766_DESSD</name>
<dbReference type="STRING" id="1167006.UWK_00953"/>
<dbReference type="InterPro" id="IPR037138">
    <property type="entry name" value="His_deacetylse_dom_sf"/>
</dbReference>
<protein>
    <submittedName>
        <fullName evidence="3">Deacetylase, histone deacetylase/acetoin utilization protein</fullName>
    </submittedName>
</protein>
<dbReference type="Proteomes" id="UP000011721">
    <property type="component" value="Chromosome"/>
</dbReference>
<evidence type="ECO:0000313" key="4">
    <source>
        <dbReference type="Proteomes" id="UP000011721"/>
    </source>
</evidence>